<feature type="region of interest" description="Disordered" evidence="1">
    <location>
        <begin position="499"/>
        <end position="519"/>
    </location>
</feature>
<dbReference type="EMBL" id="BLKM01000150">
    <property type="protein sequence ID" value="GFG29528.1"/>
    <property type="molecule type" value="Genomic_DNA"/>
</dbReference>
<evidence type="ECO:0000313" key="3">
    <source>
        <dbReference type="EMBL" id="GFG29528.1"/>
    </source>
</evidence>
<accession>A0A6L2PGJ1</accession>
<sequence length="1635" mass="178474">VLKLVVICLVATQTLAAEDHTSHSSVQTPSPVRRPNEHLEPPPPPSSRAATPTTQRRASTRLSSIRISGPHRPPVLPGNVRHGFPPPTGNGPQIHAKSNRTISANLASVRHGKPSGNIPPLSSADRHRLGSSGKGEFSTSTAERNSRWFFSSDDSEVREERKTGVIEVLRPPPPPSSSLSFPPNYNFVQSAVGLTASGTHHQPSVLQYGAPPYHKSKTRECNPCNKVPWIPMIRTHGDVQLEGLSHAVNGHAPVSNTYLPPAPISSQYDSPSIGSLPLQSHDTGYGAPLPAPHLPGDQYGPPPPSGSTVDQYAGLPLSSVHPAAEYGPPPPLSQHIHTEHKPPPIQASQHPGNEYGPPQKPEDEYGPPPPPSQDIHLEYKPPPLPASLYQGNNFGQVPPPNLKETGYLPPPLPEPPRTEYVPPPRPPQSGYNPLPPPPDQYGPPQQDTIKEPTSPHLAPSYLPAPPLYEPEPFNGGPQSAVSQYPLGINNGINNGQIYNQNSGNSYGENGSGGGSGHSEIDVVQSVSLIDSHPVESQHPVTSGLHDAGYTGVSSIHLVPFVSTTPKTNTGEWHKEEAARLPNNQFHLPSGENYQQQGHNYHLNNASSKNLTNEASGLEVIPSVQVADYLSSVEYPLQIVQSPYIDVTENPDHRVKQINEQQTYDIHPPAHPSSYGGDEVIIGKPNLAASNLNKSNSNSYNSVGFNTQNNVSDIQDQKQQQSAIHETSSGEHFNEGPVSLNKSPASGVVNSFVDNTYLATDNQIKHITEDVNILRGHGENQAPFLTKENGSVFDIQPSIQTSAEGNSLIHQINNAFQSHTDSTTVSPLQNTYKQLQNSDYILFQNFPQPPLSYLPADVLKQQLPPPTKLHSTLQKNPYLPPFPSQSQTFTQSTSPLPTRPFEHALKLEAPALFLNPPPKGNGQYSTVTSSPLHGYSFWTAEPRPPSSPLSPLNNGNLWESEETKTPLKMSQENIIAAFAEAAGLLPPPPSLSETSNQSNKKTKQIQIIVPYTSSKDLMHFKIQDTNKSIFDTTGWLPITNNEDIKKQQGRKAPPLNLNCSDDEESWRHECKISSSLSEQEQNDYHQHQESRTVTATAPPVQGVKEVTKAYPQKSYSEIQHIFATNIRDLLRGEEDAKRVPDSITLQRLQKNIDEWTALEYSKRKDAATFNKTRNTDGGMKSTAAPMASGTQLQHLLVPSKKIPDEYLTTTPTLFDDVTSTDNSIATAIPSFKSSRSTTRTTSTTTSSTTAIPESTISTTTLHSSFNNYGFSGSYQRTVSFGNNKNSESHSKENINQDVPLNHQRKGENQKWKNIASNYIIPEVVSATTKKTTILTTAPPITTSPSNEQVVTDIYANTGHTTWDQIPISISPITNEKVYVVTPMANWTPDFTTPTPYLTSPYSTNTHSTSINDVFPFRNGPPSVQKLLASVPLSFKSPRFIVRPTPGATVQRLYTVTSVDDDDDDESWNNLKTTTVEPAKLNELDGNTDPDEDATVQETTLRPKTTVDLVLLGHTTLPTYTPPAGTHVQTDSGHSKVVTVVSTATVPSTTRQKQTKKQSSVATTKLFPVTSVKPGRSTELLQPKLKEGFSKDSARTLRPNTSSYLWQFPDLSGHPITDEDLDEVHGAALELQREKTP</sequence>
<dbReference type="PANTHER" id="PTHR45691">
    <property type="entry name" value="PROTEIN DIAPHANOUS"/>
    <property type="match status" value="1"/>
</dbReference>
<proteinExistence type="predicted"/>
<name>A0A6L2PGJ1_COPFO</name>
<evidence type="ECO:0000256" key="1">
    <source>
        <dbReference type="SAM" id="MobiDB-lite"/>
    </source>
</evidence>
<evidence type="ECO:0000313" key="4">
    <source>
        <dbReference type="Proteomes" id="UP000502823"/>
    </source>
</evidence>
<feature type="region of interest" description="Disordered" evidence="1">
    <location>
        <begin position="258"/>
        <end position="482"/>
    </location>
</feature>
<dbReference type="OrthoDB" id="6630523at2759"/>
<reference evidence="4" key="1">
    <citation type="submission" date="2020-01" db="EMBL/GenBank/DDBJ databases">
        <title>Draft genome sequence of the Termite Coptotermes fromosanus.</title>
        <authorList>
            <person name="Itakura S."/>
            <person name="Yosikawa Y."/>
            <person name="Umezawa K."/>
        </authorList>
    </citation>
    <scope>NUCLEOTIDE SEQUENCE [LARGE SCALE GENOMIC DNA]</scope>
</reference>
<keyword evidence="2" id="KW-0732">Signal</keyword>
<organism evidence="3 4">
    <name type="scientific">Coptotermes formosanus</name>
    <name type="common">Formosan subterranean termite</name>
    <dbReference type="NCBI Taxonomy" id="36987"/>
    <lineage>
        <taxon>Eukaryota</taxon>
        <taxon>Metazoa</taxon>
        <taxon>Ecdysozoa</taxon>
        <taxon>Arthropoda</taxon>
        <taxon>Hexapoda</taxon>
        <taxon>Insecta</taxon>
        <taxon>Pterygota</taxon>
        <taxon>Neoptera</taxon>
        <taxon>Polyneoptera</taxon>
        <taxon>Dictyoptera</taxon>
        <taxon>Blattodea</taxon>
        <taxon>Blattoidea</taxon>
        <taxon>Termitoidae</taxon>
        <taxon>Rhinotermitidae</taxon>
        <taxon>Coptotermes</taxon>
    </lineage>
</organism>
<gene>
    <name evidence="3" type="ORF">Cfor_00804</name>
</gene>
<feature type="compositionally biased region" description="Polar residues" evidence="1">
    <location>
        <begin position="55"/>
        <end position="66"/>
    </location>
</feature>
<feature type="compositionally biased region" description="Polar residues" evidence="1">
    <location>
        <begin position="258"/>
        <end position="282"/>
    </location>
</feature>
<dbReference type="PANTHER" id="PTHR45691:SF6">
    <property type="entry name" value="PROTEIN DIAPHANOUS"/>
    <property type="match status" value="1"/>
</dbReference>
<feature type="compositionally biased region" description="Low complexity" evidence="1">
    <location>
        <begin position="499"/>
        <end position="508"/>
    </location>
</feature>
<protein>
    <submittedName>
        <fullName evidence="3">Uncharacterized protein</fullName>
    </submittedName>
</protein>
<feature type="region of interest" description="Disordered" evidence="1">
    <location>
        <begin position="718"/>
        <end position="737"/>
    </location>
</feature>
<dbReference type="GO" id="GO:0030041">
    <property type="term" value="P:actin filament polymerization"/>
    <property type="evidence" value="ECO:0007669"/>
    <property type="project" value="TreeGrafter"/>
</dbReference>
<feature type="region of interest" description="Disordered" evidence="1">
    <location>
        <begin position="111"/>
        <end position="140"/>
    </location>
</feature>
<dbReference type="GO" id="GO:0005884">
    <property type="term" value="C:actin filament"/>
    <property type="evidence" value="ECO:0007669"/>
    <property type="project" value="TreeGrafter"/>
</dbReference>
<feature type="compositionally biased region" description="Pro residues" evidence="1">
    <location>
        <begin position="408"/>
        <end position="441"/>
    </location>
</feature>
<feature type="region of interest" description="Disordered" evidence="1">
    <location>
        <begin position="17"/>
        <end position="96"/>
    </location>
</feature>
<comment type="caution">
    <text evidence="3">The sequence shown here is derived from an EMBL/GenBank/DDBJ whole genome shotgun (WGS) entry which is preliminary data.</text>
</comment>
<dbReference type="InParanoid" id="A0A6L2PGJ1"/>
<feature type="chain" id="PRO_5026929916" evidence="2">
    <location>
        <begin position="17"/>
        <end position="1635"/>
    </location>
</feature>
<dbReference type="Proteomes" id="UP000502823">
    <property type="component" value="Unassembled WGS sequence"/>
</dbReference>
<keyword evidence="4" id="KW-1185">Reference proteome</keyword>
<evidence type="ECO:0000256" key="2">
    <source>
        <dbReference type="SAM" id="SignalP"/>
    </source>
</evidence>
<feature type="signal peptide" evidence="2">
    <location>
        <begin position="1"/>
        <end position="16"/>
    </location>
</feature>
<dbReference type="InterPro" id="IPR051412">
    <property type="entry name" value="Formin_Homology_Diaphanous_sf"/>
</dbReference>
<feature type="non-terminal residue" evidence="3">
    <location>
        <position position="1"/>
    </location>
</feature>